<dbReference type="InterPro" id="IPR024311">
    <property type="entry name" value="Lipocalin-like"/>
</dbReference>
<feature type="chain" id="PRO_5001777468" evidence="1">
    <location>
        <begin position="18"/>
        <end position="136"/>
    </location>
</feature>
<reference evidence="4 6" key="2">
    <citation type="submission" date="2018-03" db="EMBL/GenBank/DDBJ databases">
        <title>Genomic Encyclopedia of Archaeal and Bacterial Type Strains, Phase II (KMG-II): from individual species to whole genera.</title>
        <authorList>
            <person name="Goeker M."/>
        </authorList>
    </citation>
    <scope>NUCLEOTIDE SEQUENCE [LARGE SCALE GENOMIC DNA]</scope>
    <source>
        <strain evidence="4 6">DSM 22727</strain>
    </source>
</reference>
<dbReference type="PROSITE" id="PS51257">
    <property type="entry name" value="PROKAR_LIPOPROTEIN"/>
    <property type="match status" value="1"/>
</dbReference>
<dbReference type="RefSeq" id="WP_036584610.1">
    <property type="nucleotide sequence ID" value="NZ_JPJI01000032.1"/>
</dbReference>
<dbReference type="Pfam" id="PF13648">
    <property type="entry name" value="Lipocalin_4"/>
    <property type="match status" value="1"/>
</dbReference>
<evidence type="ECO:0000256" key="1">
    <source>
        <dbReference type="SAM" id="SignalP"/>
    </source>
</evidence>
<accession>A0A084JVQ8</accession>
<dbReference type="AlphaFoldDB" id="A0A084JVQ8"/>
<evidence type="ECO:0000259" key="2">
    <source>
        <dbReference type="Pfam" id="PF13648"/>
    </source>
</evidence>
<dbReference type="Proteomes" id="UP000239997">
    <property type="component" value="Unassembled WGS sequence"/>
</dbReference>
<feature type="domain" description="Lipocalin-like" evidence="2">
    <location>
        <begin position="27"/>
        <end position="118"/>
    </location>
</feature>
<evidence type="ECO:0000313" key="3">
    <source>
        <dbReference type="EMBL" id="KEZ93042.1"/>
    </source>
</evidence>
<dbReference type="EMBL" id="JPJI01000032">
    <property type="protein sequence ID" value="KEZ93042.1"/>
    <property type="molecule type" value="Genomic_DNA"/>
</dbReference>
<proteinExistence type="predicted"/>
<feature type="signal peptide" evidence="1">
    <location>
        <begin position="1"/>
        <end position="17"/>
    </location>
</feature>
<dbReference type="OrthoDB" id="1143855at2"/>
<sequence>MRNLILLLILISVTACSNNSKEMVNAMEGYWNIETVTLPDGSEREFPFSNHMDHFEIEGYNGVKNRVSPTYDGGFINYGSPVSFTWEVVDQDVVLTFKDGDSRYQQTLKKCNGSTLILLHDNGTEYIYKAHENAQE</sequence>
<keyword evidence="6" id="KW-1185">Reference proteome</keyword>
<evidence type="ECO:0000313" key="4">
    <source>
        <dbReference type="EMBL" id="PRX12728.1"/>
    </source>
</evidence>
<comment type="caution">
    <text evidence="3">The sequence shown here is derived from an EMBL/GenBank/DDBJ whole genome shotgun (WGS) entry which is preliminary data.</text>
</comment>
<evidence type="ECO:0000313" key="6">
    <source>
        <dbReference type="Proteomes" id="UP000239997"/>
    </source>
</evidence>
<reference evidence="3 5" key="1">
    <citation type="submission" date="2014-07" db="EMBL/GenBank/DDBJ databases">
        <title>Draft genome sequence of Nonlabens ulvanivorans, an ulvan degrading bacterium.</title>
        <authorList>
            <person name="Kopel M."/>
            <person name="Helbert W."/>
            <person name="Henrissat B."/>
            <person name="Doniger T."/>
            <person name="Banin E."/>
        </authorList>
    </citation>
    <scope>NUCLEOTIDE SEQUENCE [LARGE SCALE GENOMIC DNA]</scope>
    <source>
        <strain evidence="3 5">PLR</strain>
    </source>
</reference>
<dbReference type="EMBL" id="PVNA01000005">
    <property type="protein sequence ID" value="PRX12728.1"/>
    <property type="molecule type" value="Genomic_DNA"/>
</dbReference>
<dbReference type="Proteomes" id="UP000028531">
    <property type="component" value="Unassembled WGS sequence"/>
</dbReference>
<organism evidence="3 5">
    <name type="scientific">Nonlabens ulvanivorans</name>
    <name type="common">Persicivirga ulvanivorans</name>
    <dbReference type="NCBI Taxonomy" id="906888"/>
    <lineage>
        <taxon>Bacteria</taxon>
        <taxon>Pseudomonadati</taxon>
        <taxon>Bacteroidota</taxon>
        <taxon>Flavobacteriia</taxon>
        <taxon>Flavobacteriales</taxon>
        <taxon>Flavobacteriaceae</taxon>
        <taxon>Nonlabens</taxon>
    </lineage>
</organism>
<protein>
    <submittedName>
        <fullName evidence="4">Lipocalin-like protein</fullName>
    </submittedName>
</protein>
<evidence type="ECO:0000313" key="5">
    <source>
        <dbReference type="Proteomes" id="UP000028531"/>
    </source>
</evidence>
<gene>
    <name evidence="3" type="ORF">IL45_13010</name>
    <name evidence="4" type="ORF">LY02_02380</name>
</gene>
<keyword evidence="1" id="KW-0732">Signal</keyword>
<name>A0A084JVQ8_NONUL</name>